<dbReference type="Proteomes" id="UP000694569">
    <property type="component" value="Unplaced"/>
</dbReference>
<evidence type="ECO:0000259" key="9">
    <source>
        <dbReference type="PROSITE" id="PS50279"/>
    </source>
</evidence>
<evidence type="ECO:0000259" key="10">
    <source>
        <dbReference type="PROSITE" id="PS50986"/>
    </source>
</evidence>
<organism evidence="11 12">
    <name type="scientific">Leptobrachium leishanense</name>
    <name type="common">Leishan spiny toad</name>
    <dbReference type="NCBI Taxonomy" id="445787"/>
    <lineage>
        <taxon>Eukaryota</taxon>
        <taxon>Metazoa</taxon>
        <taxon>Chordata</taxon>
        <taxon>Craniata</taxon>
        <taxon>Vertebrata</taxon>
        <taxon>Euteleostomi</taxon>
        <taxon>Amphibia</taxon>
        <taxon>Batrachia</taxon>
        <taxon>Anura</taxon>
        <taxon>Pelobatoidea</taxon>
        <taxon>Megophryidae</taxon>
        <taxon>Leptobrachium</taxon>
    </lineage>
</organism>
<feature type="chain" id="PRO_5034669037" evidence="8">
    <location>
        <begin position="20"/>
        <end position="348"/>
    </location>
</feature>
<dbReference type="AlphaFoldDB" id="A0A8C5QVX3"/>
<evidence type="ECO:0000256" key="7">
    <source>
        <dbReference type="ARBA" id="ARBA00023180"/>
    </source>
</evidence>
<feature type="domain" description="MANSC" evidence="10">
    <location>
        <begin position="18"/>
        <end position="102"/>
    </location>
</feature>
<evidence type="ECO:0000256" key="2">
    <source>
        <dbReference type="ARBA" id="ARBA00022690"/>
    </source>
</evidence>
<protein>
    <submittedName>
        <fullName evidence="11">Uncharacterized protein</fullName>
    </submittedName>
</protein>
<dbReference type="Pfam" id="PF00014">
    <property type="entry name" value="Kunitz_BPTI"/>
    <property type="match status" value="3"/>
</dbReference>
<dbReference type="InterPro" id="IPR011106">
    <property type="entry name" value="MANSC_N"/>
</dbReference>
<dbReference type="PRINTS" id="PR00759">
    <property type="entry name" value="BASICPTASE"/>
</dbReference>
<evidence type="ECO:0000256" key="6">
    <source>
        <dbReference type="ARBA" id="ARBA00023157"/>
    </source>
</evidence>
<dbReference type="PROSITE" id="PS50279">
    <property type="entry name" value="BPTI_KUNITZ_2"/>
    <property type="match status" value="3"/>
</dbReference>
<reference evidence="11" key="1">
    <citation type="submission" date="2025-08" db="UniProtKB">
        <authorList>
            <consortium name="Ensembl"/>
        </authorList>
    </citation>
    <scope>IDENTIFICATION</scope>
</reference>
<dbReference type="PANTHER" id="PTHR47247:SF1">
    <property type="entry name" value="KUNITZ-TYPE PROTEASE INHIBITOR 2"/>
    <property type="match status" value="1"/>
</dbReference>
<accession>A0A8C5QVX3</accession>
<keyword evidence="3 8" id="KW-0732">Signal</keyword>
<reference evidence="11" key="2">
    <citation type="submission" date="2025-09" db="UniProtKB">
        <authorList>
            <consortium name="Ensembl"/>
        </authorList>
    </citation>
    <scope>IDENTIFICATION</scope>
</reference>
<feature type="domain" description="BPTI/Kunitz inhibitor" evidence="9">
    <location>
        <begin position="214"/>
        <end position="264"/>
    </location>
</feature>
<feature type="signal peptide" evidence="8">
    <location>
        <begin position="1"/>
        <end position="19"/>
    </location>
</feature>
<evidence type="ECO:0000313" key="12">
    <source>
        <dbReference type="Proteomes" id="UP000694569"/>
    </source>
</evidence>
<comment type="subcellular location">
    <subcellularLocation>
        <location evidence="1">Membrane</location>
    </subcellularLocation>
</comment>
<name>A0A8C5QVX3_9ANUR</name>
<dbReference type="Pfam" id="PF07502">
    <property type="entry name" value="MANEC"/>
    <property type="match status" value="1"/>
</dbReference>
<keyword evidence="4" id="KW-0722">Serine protease inhibitor</keyword>
<dbReference type="PANTHER" id="PTHR47247">
    <property type="entry name" value="KUNITZ-TYPE PROTEASE INHIBITOR 2"/>
    <property type="match status" value="1"/>
</dbReference>
<evidence type="ECO:0000256" key="4">
    <source>
        <dbReference type="ARBA" id="ARBA00022900"/>
    </source>
</evidence>
<dbReference type="InterPro" id="IPR020901">
    <property type="entry name" value="Prtase_inh_Kunz-CS"/>
</dbReference>
<dbReference type="GO" id="GO:0004867">
    <property type="term" value="F:serine-type endopeptidase inhibitor activity"/>
    <property type="evidence" value="ECO:0007669"/>
    <property type="project" value="UniProtKB-KW"/>
</dbReference>
<dbReference type="GeneTree" id="ENSGT00940000160348"/>
<feature type="domain" description="BPTI/Kunitz inhibitor" evidence="9">
    <location>
        <begin position="117"/>
        <end position="167"/>
    </location>
</feature>
<dbReference type="GO" id="GO:0016020">
    <property type="term" value="C:membrane"/>
    <property type="evidence" value="ECO:0007669"/>
    <property type="project" value="UniProtKB-SubCell"/>
</dbReference>
<dbReference type="SMART" id="SM00131">
    <property type="entry name" value="KU"/>
    <property type="match status" value="3"/>
</dbReference>
<keyword evidence="5" id="KW-0472">Membrane</keyword>
<keyword evidence="12" id="KW-1185">Reference proteome</keyword>
<feature type="domain" description="BPTI/Kunitz inhibitor" evidence="9">
    <location>
        <begin position="286"/>
        <end position="336"/>
    </location>
</feature>
<dbReference type="Ensembl" id="ENSLLET00000045846.1">
    <property type="protein sequence ID" value="ENSLLEP00000044078.1"/>
    <property type="gene ID" value="ENSLLEG00000028006.1"/>
</dbReference>
<evidence type="ECO:0000256" key="5">
    <source>
        <dbReference type="ARBA" id="ARBA00023136"/>
    </source>
</evidence>
<dbReference type="PROSITE" id="PS00280">
    <property type="entry name" value="BPTI_KUNITZ_1"/>
    <property type="match status" value="1"/>
</dbReference>
<dbReference type="InterPro" id="IPR002223">
    <property type="entry name" value="Kunitz_BPTI"/>
</dbReference>
<dbReference type="InterPro" id="IPR013980">
    <property type="entry name" value="MANSC_dom"/>
</dbReference>
<dbReference type="FunFam" id="4.10.410.10:FF:000020">
    <property type="entry name" value="Collagen, type VI, alpha 3"/>
    <property type="match status" value="1"/>
</dbReference>
<sequence length="348" mass="38572">MAAWFRALLTLLLLPLALADSECGGFELISGSGLENLESLWVKVLDSPEVDLDEECWEKCCADPNCDLAMLRGPQSECHLISCAFNGLDMCDLKEMEGARAYKRGGLGPKPTQTDFCLPKPETGRCRAYFPRWFYDAETQTCQNFTYGGCPGNLNNHLEEQSCLSKCSGVSVVDPSNDVRPPSKRTAEALSLQLPVTEPDTTKPPNTLNYEESCAAPKYTGPCRAAFRRWYYDTETRSCATFTYGGCQGNKNNYLSESDCTRTCVDSMPEPGKVKAPKSAKFLEYCAVPKYTGPCRAAFQRWYYNTETESCSTFTYGGCQGNKNNYLSEDDCTQTCIGEATRPPPLLI</sequence>
<evidence type="ECO:0000256" key="8">
    <source>
        <dbReference type="SAM" id="SignalP"/>
    </source>
</evidence>
<keyword evidence="6" id="KW-1015">Disulfide bond</keyword>
<dbReference type="InterPro" id="IPR036880">
    <property type="entry name" value="Kunitz_BPTI_sf"/>
</dbReference>
<evidence type="ECO:0000256" key="3">
    <source>
        <dbReference type="ARBA" id="ARBA00022729"/>
    </source>
</evidence>
<evidence type="ECO:0000256" key="1">
    <source>
        <dbReference type="ARBA" id="ARBA00004370"/>
    </source>
</evidence>
<evidence type="ECO:0000313" key="11">
    <source>
        <dbReference type="Ensembl" id="ENSLLEP00000044078.1"/>
    </source>
</evidence>
<dbReference type="PROSITE" id="PS50986">
    <property type="entry name" value="MANSC"/>
    <property type="match status" value="1"/>
</dbReference>
<keyword evidence="2" id="KW-0646">Protease inhibitor</keyword>
<keyword evidence="7" id="KW-0325">Glycoprotein</keyword>
<proteinExistence type="predicted"/>
<dbReference type="SMART" id="SM00765">
    <property type="entry name" value="MANEC"/>
    <property type="match status" value="1"/>
</dbReference>
<dbReference type="FunFam" id="4.10.410.10:FF:000006">
    <property type="entry name" value="Serine peptidase inhibitor, Kunitz type 1"/>
    <property type="match status" value="2"/>
</dbReference>
<dbReference type="SUPFAM" id="SSF57362">
    <property type="entry name" value="BPTI-like"/>
    <property type="match status" value="3"/>
</dbReference>
<dbReference type="Gene3D" id="4.10.410.10">
    <property type="entry name" value="Pancreatic trypsin inhibitor Kunitz domain"/>
    <property type="match status" value="3"/>
</dbReference>